<evidence type="ECO:0000256" key="7">
    <source>
        <dbReference type="SAM" id="Phobius"/>
    </source>
</evidence>
<dbReference type="Pfam" id="PF07690">
    <property type="entry name" value="MFS_1"/>
    <property type="match status" value="1"/>
</dbReference>
<keyword evidence="2" id="KW-0813">Transport</keyword>
<gene>
    <name evidence="9" type="ORF">C5L23_001428</name>
</gene>
<dbReference type="Gene3D" id="1.20.1720.10">
    <property type="entry name" value="Multidrug resistance protein D"/>
    <property type="match status" value="1"/>
</dbReference>
<dbReference type="CDD" id="cd17321">
    <property type="entry name" value="MFS_MMR_MDR_like"/>
    <property type="match status" value="1"/>
</dbReference>
<dbReference type="SUPFAM" id="SSF103473">
    <property type="entry name" value="MFS general substrate transporter"/>
    <property type="match status" value="1"/>
</dbReference>
<feature type="transmembrane region" description="Helical" evidence="7">
    <location>
        <begin position="98"/>
        <end position="120"/>
    </location>
</feature>
<keyword evidence="3" id="KW-1003">Cell membrane</keyword>
<feature type="transmembrane region" description="Helical" evidence="7">
    <location>
        <begin position="556"/>
        <end position="574"/>
    </location>
</feature>
<evidence type="ECO:0000259" key="8">
    <source>
        <dbReference type="PROSITE" id="PS50850"/>
    </source>
</evidence>
<reference evidence="9 10" key="1">
    <citation type="journal article" date="2019" name="Appl. Microbiol. Biotechnol.">
        <title>Uncovering carbohydrate metabolism through a genotype-phenotype association study of 56 lactic acid bacteria genomes.</title>
        <authorList>
            <person name="Buron-Moles G."/>
            <person name="Chailyan A."/>
            <person name="Dolejs I."/>
            <person name="Forster J."/>
            <person name="Miks M.H."/>
        </authorList>
    </citation>
    <scope>NUCLEOTIDE SEQUENCE [LARGE SCALE GENOMIC DNA]</scope>
    <source>
        <strain evidence="9 10">ATCC 700006</strain>
    </source>
</reference>
<keyword evidence="6 7" id="KW-0472">Membrane</keyword>
<evidence type="ECO:0000256" key="6">
    <source>
        <dbReference type="ARBA" id="ARBA00023136"/>
    </source>
</evidence>
<dbReference type="PANTHER" id="PTHR42718:SF46">
    <property type="entry name" value="BLR6921 PROTEIN"/>
    <property type="match status" value="1"/>
</dbReference>
<feature type="transmembrane region" description="Helical" evidence="7">
    <location>
        <begin position="297"/>
        <end position="319"/>
    </location>
</feature>
<evidence type="ECO:0000256" key="5">
    <source>
        <dbReference type="ARBA" id="ARBA00022989"/>
    </source>
</evidence>
<keyword evidence="10" id="KW-1185">Reference proteome</keyword>
<feature type="transmembrane region" description="Helical" evidence="7">
    <location>
        <begin position="159"/>
        <end position="183"/>
    </location>
</feature>
<feature type="domain" description="Major facilitator superfamily (MFS) profile" evidence="8">
    <location>
        <begin position="7"/>
        <end position="440"/>
    </location>
</feature>
<dbReference type="GO" id="GO:0022857">
    <property type="term" value="F:transmembrane transporter activity"/>
    <property type="evidence" value="ECO:0007669"/>
    <property type="project" value="InterPro"/>
</dbReference>
<dbReference type="AlphaFoldDB" id="A0A4R5N797"/>
<evidence type="ECO:0000313" key="10">
    <source>
        <dbReference type="Proteomes" id="UP000295681"/>
    </source>
</evidence>
<dbReference type="PANTHER" id="PTHR42718">
    <property type="entry name" value="MAJOR FACILITATOR SUPERFAMILY MULTIDRUG TRANSPORTER MFSC"/>
    <property type="match status" value="1"/>
</dbReference>
<feature type="transmembrane region" description="Helical" evidence="7">
    <location>
        <begin position="132"/>
        <end position="153"/>
    </location>
</feature>
<accession>A0A4R5N797</accession>
<dbReference type="InterPro" id="IPR036259">
    <property type="entry name" value="MFS_trans_sf"/>
</dbReference>
<keyword evidence="5 7" id="KW-1133">Transmembrane helix</keyword>
<keyword evidence="4 7" id="KW-0812">Transmembrane</keyword>
<dbReference type="Gene3D" id="1.20.1250.20">
    <property type="entry name" value="MFS general substrate transporter like domains"/>
    <property type="match status" value="1"/>
</dbReference>
<evidence type="ECO:0000313" key="9">
    <source>
        <dbReference type="EMBL" id="TDG67629.1"/>
    </source>
</evidence>
<feature type="transmembrane region" description="Helical" evidence="7">
    <location>
        <begin position="354"/>
        <end position="377"/>
    </location>
</feature>
<sequence length="579" mass="64422">MQKVRPVLPLLIIGNILCMMDVSIVTIIMPKLQSTFNVSLDDLSWVINIYTIIFAAFIIPFGRLADKMGRNKLIFIGLCIFGLGSLGSGTAVNLNVLLIFRAIQSLGAAIIIPTSMVVALELTDSKNRNKIMGILAGSQGLAVALGPCVGGFISQYWDWRWVFFINIPFIILILLRLPFVLSIKNEQTIQTKNDWFGTFLSIIALFTLSLGLIKGNSWGWHSQIILLLFLIALLASILFLFWERHIAHPMIDLSLFKSRNFNAACFALILCNFFLGGMVVLMPTFLTKIHNLSEIHAALLITPYSVSVMIAVVLSALLAKRINHKFMIGTGFLLISGSYYVLSQLPDKDYVLQLIISDILLGIGFGMVAAIANIMVIADFHGVQLTSSQSVANVLRQVGLVLSIAVCMSLLTSYLTTAKSHTLAYSYDRLETLHLNQQQQKTIKKKLAQKLNANHQSINSNQSSIKVPKVVISEAKRHTLINTHYQDALQHIATQKKVTVDQIPASTKALIRQQITHTVNTTINQKESTIHAKIQHFTVDVHRQLKKNVAKAFLNVYQVIFPIALLSIAVIFIFKPKHQ</sequence>
<evidence type="ECO:0000256" key="1">
    <source>
        <dbReference type="ARBA" id="ARBA00004651"/>
    </source>
</evidence>
<feature type="transmembrane region" description="Helical" evidence="7">
    <location>
        <begin position="219"/>
        <end position="242"/>
    </location>
</feature>
<feature type="transmembrane region" description="Helical" evidence="7">
    <location>
        <begin position="43"/>
        <end position="61"/>
    </location>
</feature>
<dbReference type="EMBL" id="PUFI01000015">
    <property type="protein sequence ID" value="TDG67629.1"/>
    <property type="molecule type" value="Genomic_DNA"/>
</dbReference>
<protein>
    <recommendedName>
        <fullName evidence="8">Major facilitator superfamily (MFS) profile domain-containing protein</fullName>
    </recommendedName>
</protein>
<feature type="transmembrane region" description="Helical" evidence="7">
    <location>
        <begin position="398"/>
        <end position="416"/>
    </location>
</feature>
<evidence type="ECO:0000256" key="2">
    <source>
        <dbReference type="ARBA" id="ARBA00022448"/>
    </source>
</evidence>
<evidence type="ECO:0000256" key="3">
    <source>
        <dbReference type="ARBA" id="ARBA00022475"/>
    </source>
</evidence>
<dbReference type="InterPro" id="IPR020846">
    <property type="entry name" value="MFS_dom"/>
</dbReference>
<comment type="caution">
    <text evidence="9">The sequence shown here is derived from an EMBL/GenBank/DDBJ whole genome shotgun (WGS) entry which is preliminary data.</text>
</comment>
<feature type="transmembrane region" description="Helical" evidence="7">
    <location>
        <begin position="73"/>
        <end position="92"/>
    </location>
</feature>
<feature type="transmembrane region" description="Helical" evidence="7">
    <location>
        <begin position="263"/>
        <end position="285"/>
    </location>
</feature>
<proteinExistence type="predicted"/>
<dbReference type="GO" id="GO:0005886">
    <property type="term" value="C:plasma membrane"/>
    <property type="evidence" value="ECO:0007669"/>
    <property type="project" value="UniProtKB-SubCell"/>
</dbReference>
<feature type="transmembrane region" description="Helical" evidence="7">
    <location>
        <begin position="195"/>
        <end position="213"/>
    </location>
</feature>
<feature type="transmembrane region" description="Helical" evidence="7">
    <location>
        <begin position="7"/>
        <end position="28"/>
    </location>
</feature>
<dbReference type="PROSITE" id="PS50850">
    <property type="entry name" value="MFS"/>
    <property type="match status" value="1"/>
</dbReference>
<dbReference type="RefSeq" id="WP_133264591.1">
    <property type="nucleotide sequence ID" value="NZ_JAGYGP010000001.1"/>
</dbReference>
<dbReference type="STRING" id="907931.GCA_000165675_00030"/>
<name>A0A4R5N797_9LACO</name>
<dbReference type="InterPro" id="IPR011701">
    <property type="entry name" value="MFS"/>
</dbReference>
<comment type="subcellular location">
    <subcellularLocation>
        <location evidence="1">Cell membrane</location>
        <topology evidence="1">Multi-pass membrane protein</topology>
    </subcellularLocation>
</comment>
<dbReference type="Proteomes" id="UP000295681">
    <property type="component" value="Unassembled WGS sequence"/>
</dbReference>
<evidence type="ECO:0000256" key="4">
    <source>
        <dbReference type="ARBA" id="ARBA00022692"/>
    </source>
</evidence>
<organism evidence="9 10">
    <name type="scientific">Leuconostoc fallax</name>
    <dbReference type="NCBI Taxonomy" id="1251"/>
    <lineage>
        <taxon>Bacteria</taxon>
        <taxon>Bacillati</taxon>
        <taxon>Bacillota</taxon>
        <taxon>Bacilli</taxon>
        <taxon>Lactobacillales</taxon>
        <taxon>Lactobacillaceae</taxon>
        <taxon>Leuconostoc</taxon>
    </lineage>
</organism>